<dbReference type="EMBL" id="CP066681">
    <property type="protein sequence ID" value="QQG36334.1"/>
    <property type="molecule type" value="Genomic_DNA"/>
</dbReference>
<evidence type="ECO:0000256" key="5">
    <source>
        <dbReference type="ARBA" id="ARBA00022840"/>
    </source>
</evidence>
<dbReference type="Pfam" id="PF13537">
    <property type="entry name" value="GATase_7"/>
    <property type="match status" value="1"/>
</dbReference>
<dbReference type="InterPro" id="IPR051786">
    <property type="entry name" value="ASN_synthetase/amidase"/>
</dbReference>
<comment type="catalytic activity">
    <reaction evidence="7">
        <text>L-aspartate + L-glutamine + ATP + H2O = L-asparagine + L-glutamate + AMP + diphosphate + H(+)</text>
        <dbReference type="Rhea" id="RHEA:12228"/>
        <dbReference type="ChEBI" id="CHEBI:15377"/>
        <dbReference type="ChEBI" id="CHEBI:15378"/>
        <dbReference type="ChEBI" id="CHEBI:29985"/>
        <dbReference type="ChEBI" id="CHEBI:29991"/>
        <dbReference type="ChEBI" id="CHEBI:30616"/>
        <dbReference type="ChEBI" id="CHEBI:33019"/>
        <dbReference type="ChEBI" id="CHEBI:58048"/>
        <dbReference type="ChEBI" id="CHEBI:58359"/>
        <dbReference type="ChEBI" id="CHEBI:456215"/>
        <dbReference type="EC" id="6.3.5.4"/>
    </reaction>
</comment>
<dbReference type="PANTHER" id="PTHR43284:SF1">
    <property type="entry name" value="ASPARAGINE SYNTHETASE"/>
    <property type="match status" value="1"/>
</dbReference>
<name>A0A7T5UGJ3_9BACT</name>
<gene>
    <name evidence="12" type="primary">asnB</name>
    <name evidence="12" type="ORF">HYS17_00640</name>
</gene>
<evidence type="ECO:0000256" key="3">
    <source>
        <dbReference type="ARBA" id="ARBA00012737"/>
    </source>
</evidence>
<dbReference type="SUPFAM" id="SSF52402">
    <property type="entry name" value="Adenine nucleotide alpha hydrolases-like"/>
    <property type="match status" value="1"/>
</dbReference>
<accession>A0A7T5UGJ3</accession>
<keyword evidence="8" id="KW-0061">Asparagine biosynthesis</keyword>
<feature type="active site" description="For GATase activity" evidence="8">
    <location>
        <position position="2"/>
    </location>
</feature>
<keyword evidence="8" id="KW-0028">Amino-acid biosynthesis</keyword>
<dbReference type="InterPro" id="IPR033738">
    <property type="entry name" value="AsnB_N"/>
</dbReference>
<dbReference type="Proteomes" id="UP000595362">
    <property type="component" value="Chromosome"/>
</dbReference>
<comment type="similarity">
    <text evidence="2">Belongs to the asparagine synthetase family.</text>
</comment>
<evidence type="ECO:0000256" key="10">
    <source>
        <dbReference type="PIRSR" id="PIRSR001589-3"/>
    </source>
</evidence>
<protein>
    <recommendedName>
        <fullName evidence="3">asparagine synthase (glutamine-hydrolyzing)</fullName>
        <ecNumber evidence="3">6.3.5.4</ecNumber>
    </recommendedName>
</protein>
<keyword evidence="6 8" id="KW-0315">Glutamine amidotransferase</keyword>
<evidence type="ECO:0000256" key="9">
    <source>
        <dbReference type="PIRSR" id="PIRSR001589-2"/>
    </source>
</evidence>
<dbReference type="InterPro" id="IPR006426">
    <property type="entry name" value="Asn_synth_AEB"/>
</dbReference>
<feature type="binding site" evidence="9">
    <location>
        <begin position="368"/>
        <end position="369"/>
    </location>
    <ligand>
        <name>ATP</name>
        <dbReference type="ChEBI" id="CHEBI:30616"/>
    </ligand>
</feature>
<keyword evidence="12" id="KW-0436">Ligase</keyword>
<evidence type="ECO:0000256" key="1">
    <source>
        <dbReference type="ARBA" id="ARBA00005187"/>
    </source>
</evidence>
<evidence type="ECO:0000256" key="7">
    <source>
        <dbReference type="ARBA" id="ARBA00048741"/>
    </source>
</evidence>
<dbReference type="InterPro" id="IPR001962">
    <property type="entry name" value="Asn_synthase"/>
</dbReference>
<dbReference type="Gene3D" id="3.60.20.10">
    <property type="entry name" value="Glutamine Phosphoribosylpyrophosphate, subunit 1, domain 1"/>
    <property type="match status" value="1"/>
</dbReference>
<dbReference type="PANTHER" id="PTHR43284">
    <property type="entry name" value="ASPARAGINE SYNTHETASE (GLUTAMINE-HYDROLYZING)"/>
    <property type="match status" value="1"/>
</dbReference>
<keyword evidence="5 9" id="KW-0067">ATP-binding</keyword>
<dbReference type="GO" id="GO:0006529">
    <property type="term" value="P:asparagine biosynthetic process"/>
    <property type="evidence" value="ECO:0007669"/>
    <property type="project" value="UniProtKB-KW"/>
</dbReference>
<dbReference type="InterPro" id="IPR017932">
    <property type="entry name" value="GATase_2_dom"/>
</dbReference>
<sequence>MCGIAGYYSTRPYDPVMLESMVETLHHRGPDSAGYYRSNPFHGGMRRLSINGLQTGDQPLYNADRSIVMFYNGEIYNYPEIRRRLETKGYLFRTGSDGEAITHLFNELGPRAFEELDGMYAIALWSETEKKLYLARDIPGEKPLYYCLRPNGELIFASELPAFRQFQGMDLTLNRQAIWDFPTFLWVPEPDTIYQHITILPRGHYMSYDGSKLEVHPIPNKFDHYKVEPGDEWQTLVDKTRAAVIAAVKSRLLADVPVGAFLSSGLDSSIVCTIAQKELGNLTTFSIGYHADATDPYEGHADESAEAAAYAEILGTTHHLIRVTGNDFKKALPLFCQRAGQPYAVSSGLGVMAVAQHARNAGIKTLLSGDGADELFGGYSWYRHLDHLALHTPGCAGQSVVSMHNKDRPADEIISAIASYDHPKRAWAWHYYAAEEEKRALFNRDAFSDALSSYRIFAQYKSTNDWSAMDYIRQDRRCYLPYEMMVKLDRMTMAHSVEGRAPLVAPHLLNLADGLSYRHMVKGGVLKPLLREAFADILPVSVTQRPKHGFRVPIDKWLNDDWHNLVQETFSNDSALNRSGFLSPQAAQLAQDMLTSRERIHGHTIFCFIMMNMWLSQNNP</sequence>
<dbReference type="SUPFAM" id="SSF56235">
    <property type="entry name" value="N-terminal nucleophile aminohydrolases (Ntn hydrolases)"/>
    <property type="match status" value="1"/>
</dbReference>
<evidence type="ECO:0000313" key="12">
    <source>
        <dbReference type="EMBL" id="QQG36334.1"/>
    </source>
</evidence>
<dbReference type="GO" id="GO:0005524">
    <property type="term" value="F:ATP binding"/>
    <property type="evidence" value="ECO:0007669"/>
    <property type="project" value="UniProtKB-KW"/>
</dbReference>
<evidence type="ECO:0000256" key="2">
    <source>
        <dbReference type="ARBA" id="ARBA00005752"/>
    </source>
</evidence>
<dbReference type="CDD" id="cd01991">
    <property type="entry name" value="Asn_synthase_B_C"/>
    <property type="match status" value="1"/>
</dbReference>
<dbReference type="Gene3D" id="3.40.50.620">
    <property type="entry name" value="HUPs"/>
    <property type="match status" value="1"/>
</dbReference>
<dbReference type="GO" id="GO:0004066">
    <property type="term" value="F:asparagine synthase (glutamine-hydrolyzing) activity"/>
    <property type="evidence" value="ECO:0007669"/>
    <property type="project" value="UniProtKB-EC"/>
</dbReference>
<feature type="binding site" evidence="9">
    <location>
        <position position="97"/>
    </location>
    <ligand>
        <name>L-glutamine</name>
        <dbReference type="ChEBI" id="CHEBI:58359"/>
    </ligand>
</feature>
<feature type="site" description="Important for beta-aspartyl-AMP intermediate formation" evidence="10">
    <location>
        <position position="370"/>
    </location>
</feature>
<evidence type="ECO:0000256" key="8">
    <source>
        <dbReference type="PIRSR" id="PIRSR001589-1"/>
    </source>
</evidence>
<evidence type="ECO:0000313" key="13">
    <source>
        <dbReference type="Proteomes" id="UP000595362"/>
    </source>
</evidence>
<dbReference type="InterPro" id="IPR029055">
    <property type="entry name" value="Ntn_hydrolases_N"/>
</dbReference>
<evidence type="ECO:0000256" key="6">
    <source>
        <dbReference type="ARBA" id="ARBA00022962"/>
    </source>
</evidence>
<evidence type="ECO:0000259" key="11">
    <source>
        <dbReference type="PROSITE" id="PS51278"/>
    </source>
</evidence>
<dbReference type="NCBIfam" id="TIGR01536">
    <property type="entry name" value="asn_synth_AEB"/>
    <property type="match status" value="1"/>
</dbReference>
<proteinExistence type="inferred from homology"/>
<evidence type="ECO:0000256" key="4">
    <source>
        <dbReference type="ARBA" id="ARBA00022741"/>
    </source>
</evidence>
<comment type="pathway">
    <text evidence="1">Amino-acid biosynthesis; L-asparagine biosynthesis; L-asparagine from L-aspartate (L-Gln route): step 1/1.</text>
</comment>
<dbReference type="GO" id="GO:0005829">
    <property type="term" value="C:cytosol"/>
    <property type="evidence" value="ECO:0007669"/>
    <property type="project" value="TreeGrafter"/>
</dbReference>
<dbReference type="AlphaFoldDB" id="A0A7T5UGJ3"/>
<dbReference type="Pfam" id="PF00733">
    <property type="entry name" value="Asn_synthase"/>
    <property type="match status" value="1"/>
</dbReference>
<keyword evidence="4 9" id="KW-0547">Nucleotide-binding</keyword>
<dbReference type="CDD" id="cd00712">
    <property type="entry name" value="AsnB"/>
    <property type="match status" value="1"/>
</dbReference>
<feature type="binding site" evidence="9">
    <location>
        <position position="287"/>
    </location>
    <ligand>
        <name>ATP</name>
        <dbReference type="ChEBI" id="CHEBI:30616"/>
    </ligand>
</feature>
<dbReference type="PIRSF" id="PIRSF001589">
    <property type="entry name" value="Asn_synthetase_glu-h"/>
    <property type="match status" value="1"/>
</dbReference>
<dbReference type="PROSITE" id="PS51278">
    <property type="entry name" value="GATASE_TYPE_2"/>
    <property type="match status" value="1"/>
</dbReference>
<reference evidence="12 13" key="1">
    <citation type="submission" date="2020-07" db="EMBL/GenBank/DDBJ databases">
        <title>Huge and variable diversity of episymbiotic CPR bacteria and DPANN archaea in groundwater ecosystems.</title>
        <authorList>
            <person name="He C.Y."/>
            <person name="Keren R."/>
            <person name="Whittaker M."/>
            <person name="Farag I.F."/>
            <person name="Doudna J."/>
            <person name="Cate J.H.D."/>
            <person name="Banfield J.F."/>
        </authorList>
    </citation>
    <scope>NUCLEOTIDE SEQUENCE [LARGE SCALE GENOMIC DNA]</scope>
    <source>
        <strain evidence="12">NC_groundwater_70_Ag_B-0.1um_54_66</strain>
    </source>
</reference>
<organism evidence="12 13">
    <name type="scientific">Micavibrio aeruginosavorus</name>
    <dbReference type="NCBI Taxonomy" id="349221"/>
    <lineage>
        <taxon>Bacteria</taxon>
        <taxon>Pseudomonadati</taxon>
        <taxon>Bdellovibrionota</taxon>
        <taxon>Bdellovibrionia</taxon>
        <taxon>Bdellovibrionales</taxon>
        <taxon>Pseudobdellovibrionaceae</taxon>
        <taxon>Micavibrio</taxon>
    </lineage>
</organism>
<feature type="domain" description="Glutamine amidotransferase type-2" evidence="11">
    <location>
        <begin position="2"/>
        <end position="211"/>
    </location>
</feature>
<dbReference type="EC" id="6.3.5.4" evidence="3"/>
<dbReference type="InterPro" id="IPR014729">
    <property type="entry name" value="Rossmann-like_a/b/a_fold"/>
</dbReference>